<sequence>MKLYAQYSVTSYCSASPDPGSKLTCLKNACPDLAKNGVTAYKSFRGPKYGQRGSVAIDPTRKEVVLPFRGSASIQDAFVDLTINMLDCSRYAPGCKIHAGFQNSWADVKPILKPMVEEAMAIIGSADLRREGGIYKDAPQYGYGSPRVGNQALAEFIQNQNGPDYRITHFDDIATTVMPEIFGFRESFPEFYLAKGPAL</sequence>
<gene>
    <name evidence="1" type="ORF">NLG97_g2493</name>
</gene>
<proteinExistence type="predicted"/>
<name>A0ACC1R412_9HYPO</name>
<keyword evidence="2" id="KW-1185">Reference proteome</keyword>
<dbReference type="Proteomes" id="UP001148737">
    <property type="component" value="Unassembled WGS sequence"/>
</dbReference>
<accession>A0ACC1R412</accession>
<protein>
    <submittedName>
        <fullName evidence="1">Uncharacterized protein</fullName>
    </submittedName>
</protein>
<reference evidence="1" key="1">
    <citation type="submission" date="2022-07" db="EMBL/GenBank/DDBJ databases">
        <title>Genome Sequence of Lecanicillium saksenae.</title>
        <authorList>
            <person name="Buettner E."/>
        </authorList>
    </citation>
    <scope>NUCLEOTIDE SEQUENCE</scope>
    <source>
        <strain evidence="1">VT-O1</strain>
    </source>
</reference>
<evidence type="ECO:0000313" key="1">
    <source>
        <dbReference type="EMBL" id="KAJ3496665.1"/>
    </source>
</evidence>
<evidence type="ECO:0000313" key="2">
    <source>
        <dbReference type="Proteomes" id="UP001148737"/>
    </source>
</evidence>
<dbReference type="EMBL" id="JANAKD010000171">
    <property type="protein sequence ID" value="KAJ3496665.1"/>
    <property type="molecule type" value="Genomic_DNA"/>
</dbReference>
<organism evidence="1 2">
    <name type="scientific">Lecanicillium saksenae</name>
    <dbReference type="NCBI Taxonomy" id="468837"/>
    <lineage>
        <taxon>Eukaryota</taxon>
        <taxon>Fungi</taxon>
        <taxon>Dikarya</taxon>
        <taxon>Ascomycota</taxon>
        <taxon>Pezizomycotina</taxon>
        <taxon>Sordariomycetes</taxon>
        <taxon>Hypocreomycetidae</taxon>
        <taxon>Hypocreales</taxon>
        <taxon>Cordycipitaceae</taxon>
        <taxon>Lecanicillium</taxon>
    </lineage>
</organism>
<comment type="caution">
    <text evidence="1">The sequence shown here is derived from an EMBL/GenBank/DDBJ whole genome shotgun (WGS) entry which is preliminary data.</text>
</comment>